<dbReference type="Pfam" id="PF05638">
    <property type="entry name" value="T6SS_HCP"/>
    <property type="match status" value="1"/>
</dbReference>
<organism evidence="1 2">
    <name type="scientific">Nocardioides humilatus</name>
    <dbReference type="NCBI Taxonomy" id="2607660"/>
    <lineage>
        <taxon>Bacteria</taxon>
        <taxon>Bacillati</taxon>
        <taxon>Actinomycetota</taxon>
        <taxon>Actinomycetes</taxon>
        <taxon>Propionibacteriales</taxon>
        <taxon>Nocardioidaceae</taxon>
        <taxon>Nocardioides</taxon>
    </lineage>
</organism>
<reference evidence="1 2" key="1">
    <citation type="submission" date="2019-09" db="EMBL/GenBank/DDBJ databases">
        <title>Nocardioides panacisoli sp. nov., isolated from the soil of a ginseng field.</title>
        <authorList>
            <person name="Cho C."/>
        </authorList>
    </citation>
    <scope>NUCLEOTIDE SEQUENCE [LARGE SCALE GENOMIC DNA]</scope>
    <source>
        <strain evidence="1 2">BN130099</strain>
    </source>
</reference>
<evidence type="ECO:0000313" key="2">
    <source>
        <dbReference type="Proteomes" id="UP000325003"/>
    </source>
</evidence>
<dbReference type="SUPFAM" id="SSF141452">
    <property type="entry name" value="Hcp1-like"/>
    <property type="match status" value="1"/>
</dbReference>
<protein>
    <submittedName>
        <fullName evidence="1">Uncharacterized protein</fullName>
    </submittedName>
</protein>
<proteinExistence type="predicted"/>
<evidence type="ECO:0000313" key="1">
    <source>
        <dbReference type="EMBL" id="KAA1415453.1"/>
    </source>
</evidence>
<dbReference type="Proteomes" id="UP000325003">
    <property type="component" value="Unassembled WGS sequence"/>
</dbReference>
<dbReference type="InterPro" id="IPR008514">
    <property type="entry name" value="T6SS_Hcp"/>
</dbReference>
<gene>
    <name evidence="1" type="ORF">F0U44_20920</name>
</gene>
<dbReference type="Gene3D" id="2.30.110.20">
    <property type="entry name" value="Hcp1-like"/>
    <property type="match status" value="1"/>
</dbReference>
<keyword evidence="2" id="KW-1185">Reference proteome</keyword>
<dbReference type="RefSeq" id="WP_149730327.1">
    <property type="nucleotide sequence ID" value="NZ_VUJV01000009.1"/>
</dbReference>
<accession>A0A5B1L471</accession>
<dbReference type="EMBL" id="VUJV01000009">
    <property type="protein sequence ID" value="KAA1415453.1"/>
    <property type="molecule type" value="Genomic_DNA"/>
</dbReference>
<dbReference type="AlphaFoldDB" id="A0A5B1L471"/>
<sequence length="188" mass="19577">MTAVPRRQSLPLLVLILTIVASAWWIARPASEAAPLPTQSAPPQPTVSGAGNISFSLSPSLTVPITSFQFGGGRAVSSMGEISNLSLSEATVTIESSLTDPRLLEALGSGDSISTVTVTSPDASNGRRKWVMTDVIISSASWARGLKDGSMSVSLNFGTITLTTYGRAGNVISSYCAINRNNSDCNVT</sequence>
<dbReference type="InterPro" id="IPR036624">
    <property type="entry name" value="Hcp1-lik_sf"/>
</dbReference>
<name>A0A5B1L471_9ACTN</name>
<comment type="caution">
    <text evidence="1">The sequence shown here is derived from an EMBL/GenBank/DDBJ whole genome shotgun (WGS) entry which is preliminary data.</text>
</comment>
<reference evidence="1 2" key="2">
    <citation type="submission" date="2019-09" db="EMBL/GenBank/DDBJ databases">
        <authorList>
            <person name="Jin C."/>
        </authorList>
    </citation>
    <scope>NUCLEOTIDE SEQUENCE [LARGE SCALE GENOMIC DNA]</scope>
    <source>
        <strain evidence="1 2">BN130099</strain>
    </source>
</reference>